<feature type="region of interest" description="Disordered" evidence="1">
    <location>
        <begin position="487"/>
        <end position="509"/>
    </location>
</feature>
<evidence type="ECO:0000313" key="3">
    <source>
        <dbReference type="Proteomes" id="UP001153365"/>
    </source>
</evidence>
<feature type="region of interest" description="Disordered" evidence="1">
    <location>
        <begin position="34"/>
        <end position="64"/>
    </location>
</feature>
<feature type="compositionally biased region" description="Acidic residues" evidence="1">
    <location>
        <begin position="1"/>
        <end position="10"/>
    </location>
</feature>
<sequence length="509" mass="57703">MIPEDEDIREGEDLNQPALKSDIITNDIIVTPLATPINSSTSRKTSNSWNLNPNSHQKTSKSALPPTTYAELYEAKTDNNMESELQMKLEEVTKDSEYKKLQYEKEEKDKEIFYLEKKRKNNMNFNSSLPSNIGPPPSPHSGPSPALSDFSTESDDWMDGTNVFTAQNAKPEGSSRGPLVWCNPTIKAYGYEHPIARTPTEDMDSGVSSKGKSRLMVAVGIPSEQIVRAPRTSGGLAGISQAVEHAQEDLRNEVEPAIQKRKECMREVIDLEDQSQGTRSPSGERIRFHIPILSTHQDTILKLKLDVLEFENDKERARRLLVNTHRLLGAHVGKMVKGASNHRYSKFVQRGREMDGLLTHAIKQLSDWYETLEVESYEGFEWDDSQGKVDRERWLEEKTGGNNTSKTGASLKLPSEMAYNRTERKETQDTCVLWWLNRLSRDSQGTVDEVKKQIELGLLGSSKGRIQLVVLMNLHLKFRNKERTKEIKDLSQSLDMTNDDSRDKQEGTH</sequence>
<feature type="region of interest" description="Disordered" evidence="1">
    <location>
        <begin position="1"/>
        <end position="21"/>
    </location>
</feature>
<evidence type="ECO:0000256" key="1">
    <source>
        <dbReference type="SAM" id="MobiDB-lite"/>
    </source>
</evidence>
<dbReference type="Proteomes" id="UP001153365">
    <property type="component" value="Unassembled WGS sequence"/>
</dbReference>
<gene>
    <name evidence="2" type="ORF">PPACK8108_LOCUS7504</name>
</gene>
<dbReference type="EMBL" id="CALTRL010001478">
    <property type="protein sequence ID" value="CAH7672682.1"/>
    <property type="molecule type" value="Genomic_DNA"/>
</dbReference>
<feature type="region of interest" description="Disordered" evidence="1">
    <location>
        <begin position="124"/>
        <end position="159"/>
    </location>
</feature>
<evidence type="ECO:0000313" key="2">
    <source>
        <dbReference type="EMBL" id="CAH7672682.1"/>
    </source>
</evidence>
<proteinExistence type="predicted"/>
<dbReference type="AlphaFoldDB" id="A0AAV0AT16"/>
<accession>A0AAV0AT16</accession>
<organism evidence="2 3">
    <name type="scientific">Phakopsora pachyrhizi</name>
    <name type="common">Asian soybean rust disease fungus</name>
    <dbReference type="NCBI Taxonomy" id="170000"/>
    <lineage>
        <taxon>Eukaryota</taxon>
        <taxon>Fungi</taxon>
        <taxon>Dikarya</taxon>
        <taxon>Basidiomycota</taxon>
        <taxon>Pucciniomycotina</taxon>
        <taxon>Pucciniomycetes</taxon>
        <taxon>Pucciniales</taxon>
        <taxon>Phakopsoraceae</taxon>
        <taxon>Phakopsora</taxon>
    </lineage>
</organism>
<name>A0AAV0AT16_PHAPC</name>
<reference evidence="2" key="1">
    <citation type="submission" date="2022-06" db="EMBL/GenBank/DDBJ databases">
        <authorList>
            <consortium name="SYNGENTA / RWTH Aachen University"/>
        </authorList>
    </citation>
    <scope>NUCLEOTIDE SEQUENCE</scope>
</reference>
<keyword evidence="3" id="KW-1185">Reference proteome</keyword>
<comment type="caution">
    <text evidence="2">The sequence shown here is derived from an EMBL/GenBank/DDBJ whole genome shotgun (WGS) entry which is preliminary data.</text>
</comment>
<feature type="compositionally biased region" description="Polar residues" evidence="1">
    <location>
        <begin position="36"/>
        <end position="62"/>
    </location>
</feature>
<feature type="compositionally biased region" description="Basic and acidic residues" evidence="1">
    <location>
        <begin position="499"/>
        <end position="509"/>
    </location>
</feature>
<feature type="compositionally biased region" description="Pro residues" evidence="1">
    <location>
        <begin position="133"/>
        <end position="142"/>
    </location>
</feature>
<protein>
    <submittedName>
        <fullName evidence="2">Uncharacterized protein</fullName>
    </submittedName>
</protein>